<evidence type="ECO:0000259" key="1">
    <source>
        <dbReference type="Pfam" id="PF13529"/>
    </source>
</evidence>
<dbReference type="Proteomes" id="UP000184212">
    <property type="component" value="Unassembled WGS sequence"/>
</dbReference>
<dbReference type="RefSeq" id="WP_073136794.1">
    <property type="nucleotide sequence ID" value="NZ_FQWQ01000002.1"/>
</dbReference>
<dbReference type="InterPro" id="IPR039564">
    <property type="entry name" value="Peptidase_C39-like"/>
</dbReference>
<evidence type="ECO:0000313" key="2">
    <source>
        <dbReference type="EMBL" id="SHH32718.1"/>
    </source>
</evidence>
<proteinExistence type="predicted"/>
<sequence length="247" mass="28006">MKKELVLGFDILAQPDDVTCGPTCLHALYNYYGDELPLKEVIKEVKQLKFGGTLAVLLGHHALKRGYNTHIYTYNLNVFDPTWFKTSSKKMIQQLKAQMEFKVKRRKLQVASRAYINFLQAGGELRNTELDENLIKDYLNRSIPLLAGLSATHLYGTAREIPQFDIYDSIKGEPSGHFVVITGYDEAKNCAYIADPMEPNPLGKGQVYSVSFPRLINSIMLGIVTYDANLMVIEPKEKKTHAKTHHR</sequence>
<dbReference type="OrthoDB" id="9805906at2"/>
<protein>
    <submittedName>
        <fullName evidence="2">Peptidase_C39 like family protein</fullName>
    </submittedName>
</protein>
<accession>A0A1M5S347</accession>
<evidence type="ECO:0000313" key="3">
    <source>
        <dbReference type="Proteomes" id="UP000184212"/>
    </source>
</evidence>
<feature type="domain" description="Peptidase C39-like" evidence="1">
    <location>
        <begin position="8"/>
        <end position="197"/>
    </location>
</feature>
<gene>
    <name evidence="2" type="ORF">SAMN04488109_3715</name>
</gene>
<dbReference type="STRING" id="947013.SAMN04488109_3715"/>
<dbReference type="EMBL" id="FQWQ01000002">
    <property type="protein sequence ID" value="SHH32718.1"/>
    <property type="molecule type" value="Genomic_DNA"/>
</dbReference>
<dbReference type="AlphaFoldDB" id="A0A1M5S347"/>
<name>A0A1M5S347_9BACT</name>
<keyword evidence="3" id="KW-1185">Reference proteome</keyword>
<organism evidence="2 3">
    <name type="scientific">Chryseolinea serpens</name>
    <dbReference type="NCBI Taxonomy" id="947013"/>
    <lineage>
        <taxon>Bacteria</taxon>
        <taxon>Pseudomonadati</taxon>
        <taxon>Bacteroidota</taxon>
        <taxon>Cytophagia</taxon>
        <taxon>Cytophagales</taxon>
        <taxon>Fulvivirgaceae</taxon>
        <taxon>Chryseolinea</taxon>
    </lineage>
</organism>
<reference evidence="2 3" key="1">
    <citation type="submission" date="2016-11" db="EMBL/GenBank/DDBJ databases">
        <authorList>
            <person name="Jaros S."/>
            <person name="Januszkiewicz K."/>
            <person name="Wedrychowicz H."/>
        </authorList>
    </citation>
    <scope>NUCLEOTIDE SEQUENCE [LARGE SCALE GENOMIC DNA]</scope>
    <source>
        <strain evidence="2 3">DSM 24574</strain>
    </source>
</reference>
<dbReference type="Gene3D" id="3.90.70.10">
    <property type="entry name" value="Cysteine proteinases"/>
    <property type="match status" value="1"/>
</dbReference>
<dbReference type="Pfam" id="PF13529">
    <property type="entry name" value="Peptidase_C39_2"/>
    <property type="match status" value="1"/>
</dbReference>